<proteinExistence type="predicted"/>
<dbReference type="GeneID" id="108568851"/>
<feature type="domain" description="DRBM" evidence="3">
    <location>
        <begin position="29"/>
        <end position="101"/>
    </location>
</feature>
<dbReference type="PROSITE" id="PS50141">
    <property type="entry name" value="A_DEAMIN_EDITASE"/>
    <property type="match status" value="1"/>
</dbReference>
<evidence type="ECO:0000259" key="4">
    <source>
        <dbReference type="PROSITE" id="PS50141"/>
    </source>
</evidence>
<dbReference type="SUPFAM" id="SSF54768">
    <property type="entry name" value="dsRNA-binding domain-like"/>
    <property type="match status" value="2"/>
</dbReference>
<dbReference type="SMART" id="SM00552">
    <property type="entry name" value="ADEAMc"/>
    <property type="match status" value="1"/>
</dbReference>
<dbReference type="InterPro" id="IPR014720">
    <property type="entry name" value="dsRBD_dom"/>
</dbReference>
<feature type="region of interest" description="Disordered" evidence="2">
    <location>
        <begin position="1"/>
        <end position="32"/>
    </location>
</feature>
<reference evidence="6" key="1">
    <citation type="submission" date="2025-08" db="UniProtKB">
        <authorList>
            <consortium name="RefSeq"/>
        </authorList>
    </citation>
    <scope>IDENTIFICATION</scope>
    <source>
        <tissue evidence="6">Whole Larva</tissue>
    </source>
</reference>
<keyword evidence="1" id="KW-0694">RNA-binding</keyword>
<dbReference type="PANTHER" id="PTHR10910:SF62">
    <property type="entry name" value="AT07585P-RELATED"/>
    <property type="match status" value="1"/>
</dbReference>
<dbReference type="Gene3D" id="3.30.160.20">
    <property type="match status" value="2"/>
</dbReference>
<evidence type="ECO:0000313" key="6">
    <source>
        <dbReference type="RefSeq" id="XP_017785681.1"/>
    </source>
</evidence>
<keyword evidence="5" id="KW-1185">Reference proteome</keyword>
<protein>
    <submittedName>
        <fullName evidence="6">Double-stranded RNA-specific editase Adar</fullName>
    </submittedName>
</protein>
<evidence type="ECO:0000313" key="5">
    <source>
        <dbReference type="Proteomes" id="UP000695000"/>
    </source>
</evidence>
<feature type="domain" description="DRBM" evidence="3">
    <location>
        <begin position="171"/>
        <end position="207"/>
    </location>
</feature>
<accession>A0ABM1NFT1</accession>
<dbReference type="Pfam" id="PF00035">
    <property type="entry name" value="dsrm"/>
    <property type="match status" value="2"/>
</dbReference>
<organism evidence="5 6">
    <name type="scientific">Nicrophorus vespilloides</name>
    <name type="common">Boreal carrion beetle</name>
    <dbReference type="NCBI Taxonomy" id="110193"/>
    <lineage>
        <taxon>Eukaryota</taxon>
        <taxon>Metazoa</taxon>
        <taxon>Ecdysozoa</taxon>
        <taxon>Arthropoda</taxon>
        <taxon>Hexapoda</taxon>
        <taxon>Insecta</taxon>
        <taxon>Pterygota</taxon>
        <taxon>Neoptera</taxon>
        <taxon>Endopterygota</taxon>
        <taxon>Coleoptera</taxon>
        <taxon>Polyphaga</taxon>
        <taxon>Staphyliniformia</taxon>
        <taxon>Silphidae</taxon>
        <taxon>Nicrophorinae</taxon>
        <taxon>Nicrophorus</taxon>
    </lineage>
</organism>
<dbReference type="Proteomes" id="UP000695000">
    <property type="component" value="Unplaced"/>
</dbReference>
<feature type="compositionally biased region" description="Basic and acidic residues" evidence="2">
    <location>
        <begin position="1"/>
        <end position="16"/>
    </location>
</feature>
<dbReference type="Pfam" id="PF02137">
    <property type="entry name" value="A_deamin"/>
    <property type="match status" value="1"/>
</dbReference>
<name>A0ABM1NFT1_NICVS</name>
<feature type="domain" description="A to I editase" evidence="4">
    <location>
        <begin position="270"/>
        <end position="595"/>
    </location>
</feature>
<dbReference type="InterPro" id="IPR002466">
    <property type="entry name" value="A_deamin"/>
</dbReference>
<evidence type="ECO:0000256" key="2">
    <source>
        <dbReference type="SAM" id="MobiDB-lite"/>
    </source>
</evidence>
<gene>
    <name evidence="6" type="primary">LOC108568851</name>
</gene>
<evidence type="ECO:0000259" key="3">
    <source>
        <dbReference type="PROSITE" id="PS50137"/>
    </source>
</evidence>
<dbReference type="RefSeq" id="XP_017785681.1">
    <property type="nucleotide sequence ID" value="XM_017930192.1"/>
</dbReference>
<dbReference type="PROSITE" id="PS50137">
    <property type="entry name" value="DS_RBD"/>
    <property type="match status" value="2"/>
</dbReference>
<dbReference type="SMART" id="SM00358">
    <property type="entry name" value="DSRM"/>
    <property type="match status" value="2"/>
</dbReference>
<evidence type="ECO:0000256" key="1">
    <source>
        <dbReference type="PROSITE-ProRule" id="PRU00266"/>
    </source>
</evidence>
<dbReference type="PANTHER" id="PTHR10910">
    <property type="entry name" value="EUKARYOTE SPECIFIC DSRNA BINDING PROTEIN"/>
    <property type="match status" value="1"/>
</dbReference>
<sequence length="597" mass="66200">MANETEIHAIKRKENGPNEDSGGKRKKVDPLSNVGERNPVAILNELRVGLKYELVEQSGPSHSPQFTVCVEVDGQRYMGVGKSKKIARYHAAEMALKSFIQFPNSCKVISSIANNNVNMDFTSDNFEENGLKSGGIDMYKKDTTKNACMLLNELFPSVKYICSENDDPYARFRVKVNIKGEEFYGTGSNKKMAKNAAATMALSKLLSITPVSTTNRGSCNSEQQELADRIGRAVNEKFTSVMANDSSHAKRKVLAGIVMTLPNGNLEVITVSTGTKCVSGEHISMQGCVLNDMHAEIVARRALVHFFYCQLNAISQGKQSIFMERPEGTGYKLKEGIDFHLYINTAPCGDARIFSPHEEVCMVGKDRHPNRSSRGQLRSKIESGEGTVPVKGGVLQTWDGVLQGERLLTMSCSDKVARWNVLGVQGSLLSHFIEPIYLSSIVLGSLFHQTHLYRAICGRVESTLQGLPPPFRLNRPNMSLVTSFESRQPTKAPNFAVNWLGHLPDEGVEVINTTTGRPENGVGVSRLCKKFMLQKFLELSQRLSTISPINMSSAFYSDIKHSITPYQLAKTQLFDAFHKAGLGKWIKKPIEQDQFEF</sequence>